<gene>
    <name evidence="7" type="ORF">UFOPK1392_00684</name>
</gene>
<feature type="domain" description="Methylamine utilisation protein MauE" evidence="6">
    <location>
        <begin position="8"/>
        <end position="127"/>
    </location>
</feature>
<proteinExistence type="predicted"/>
<reference evidence="7" key="1">
    <citation type="submission" date="2020-05" db="EMBL/GenBank/DDBJ databases">
        <authorList>
            <person name="Chiriac C."/>
            <person name="Salcher M."/>
            <person name="Ghai R."/>
            <person name="Kavagutti S V."/>
        </authorList>
    </citation>
    <scope>NUCLEOTIDE SEQUENCE</scope>
</reference>
<dbReference type="GO" id="GO:0030416">
    <property type="term" value="P:methylamine metabolic process"/>
    <property type="evidence" value="ECO:0007669"/>
    <property type="project" value="InterPro"/>
</dbReference>
<evidence type="ECO:0000256" key="4">
    <source>
        <dbReference type="ARBA" id="ARBA00023136"/>
    </source>
</evidence>
<dbReference type="AlphaFoldDB" id="A0A6J5YAN2"/>
<accession>A0A6J5YAN2</accession>
<protein>
    <submittedName>
        <fullName evidence="7">Unannotated protein</fullName>
    </submittedName>
</protein>
<evidence type="ECO:0000256" key="1">
    <source>
        <dbReference type="ARBA" id="ARBA00004141"/>
    </source>
</evidence>
<dbReference type="EMBL" id="CAEMXZ010000021">
    <property type="protein sequence ID" value="CAB4322943.1"/>
    <property type="molecule type" value="Genomic_DNA"/>
</dbReference>
<evidence type="ECO:0000313" key="7">
    <source>
        <dbReference type="EMBL" id="CAB4322943.1"/>
    </source>
</evidence>
<keyword evidence="4 5" id="KW-0472">Membrane</keyword>
<name>A0A6J5YAN2_9ZZZZ</name>
<dbReference type="Pfam" id="PF07291">
    <property type="entry name" value="MauE"/>
    <property type="match status" value="1"/>
</dbReference>
<dbReference type="InterPro" id="IPR009908">
    <property type="entry name" value="Methylamine_util_MauE"/>
</dbReference>
<evidence type="ECO:0000256" key="3">
    <source>
        <dbReference type="ARBA" id="ARBA00022989"/>
    </source>
</evidence>
<evidence type="ECO:0000256" key="2">
    <source>
        <dbReference type="ARBA" id="ARBA00022692"/>
    </source>
</evidence>
<evidence type="ECO:0000256" key="5">
    <source>
        <dbReference type="SAM" id="Phobius"/>
    </source>
</evidence>
<feature type="transmembrane region" description="Helical" evidence="5">
    <location>
        <begin position="116"/>
        <end position="133"/>
    </location>
</feature>
<feature type="transmembrane region" description="Helical" evidence="5">
    <location>
        <begin position="139"/>
        <end position="156"/>
    </location>
</feature>
<sequence length="159" mass="16335">MTAAGVGYCAAVVLAALFATASIAKLRDLPATLTQFTDLGLPRPGVFTRIVPLAELALVTLLLVVPAVGAIFALVTLAFFTTFLVGRVRAGITAPCACFGATVSTPLSRVDIVRNLMLMALAGLVLMATRPIAPAPLDLLAIGIVIAVGAGLLAVLRRR</sequence>
<keyword evidence="3 5" id="KW-1133">Transmembrane helix</keyword>
<comment type="subcellular location">
    <subcellularLocation>
        <location evidence="1">Membrane</location>
        <topology evidence="1">Multi-pass membrane protein</topology>
    </subcellularLocation>
</comment>
<dbReference type="GO" id="GO:0016020">
    <property type="term" value="C:membrane"/>
    <property type="evidence" value="ECO:0007669"/>
    <property type="project" value="UniProtKB-SubCell"/>
</dbReference>
<evidence type="ECO:0000259" key="6">
    <source>
        <dbReference type="Pfam" id="PF07291"/>
    </source>
</evidence>
<feature type="transmembrane region" description="Helical" evidence="5">
    <location>
        <begin position="50"/>
        <end position="80"/>
    </location>
</feature>
<organism evidence="7">
    <name type="scientific">freshwater metagenome</name>
    <dbReference type="NCBI Taxonomy" id="449393"/>
    <lineage>
        <taxon>unclassified sequences</taxon>
        <taxon>metagenomes</taxon>
        <taxon>ecological metagenomes</taxon>
    </lineage>
</organism>
<keyword evidence="2 5" id="KW-0812">Transmembrane</keyword>